<reference evidence="2" key="1">
    <citation type="submission" date="2016-10" db="EMBL/GenBank/DDBJ databases">
        <authorList>
            <person name="Varghese N."/>
            <person name="Submissions S."/>
        </authorList>
    </citation>
    <scope>NUCLEOTIDE SEQUENCE [LARGE SCALE GENOMIC DNA]</scope>
    <source>
        <strain evidence="2">CGMCC 1.11022</strain>
    </source>
</reference>
<dbReference type="RefSeq" id="WP_023801394.1">
    <property type="nucleotide sequence ID" value="NZ_CP183375.1"/>
</dbReference>
<evidence type="ECO:0000313" key="2">
    <source>
        <dbReference type="Proteomes" id="UP000198894"/>
    </source>
</evidence>
<name>A0A1G8NYL6_9HYPH</name>
<gene>
    <name evidence="1" type="ORF">SAMN05428953_10386</name>
</gene>
<dbReference type="EMBL" id="FNEE01000003">
    <property type="protein sequence ID" value="SDI84630.1"/>
    <property type="molecule type" value="Genomic_DNA"/>
</dbReference>
<dbReference type="Proteomes" id="UP000198894">
    <property type="component" value="Unassembled WGS sequence"/>
</dbReference>
<keyword evidence="2" id="KW-1185">Reference proteome</keyword>
<organism evidence="1 2">
    <name type="scientific">Mesorhizobium muleiense</name>
    <dbReference type="NCBI Taxonomy" id="1004279"/>
    <lineage>
        <taxon>Bacteria</taxon>
        <taxon>Pseudomonadati</taxon>
        <taxon>Pseudomonadota</taxon>
        <taxon>Alphaproteobacteria</taxon>
        <taxon>Hyphomicrobiales</taxon>
        <taxon>Phyllobacteriaceae</taxon>
        <taxon>Mesorhizobium</taxon>
    </lineage>
</organism>
<accession>A0A1G8NYL6</accession>
<sequence length="48" mass="5391">MNFLTHLIGYAAAIREFVAPTYRPERYYMRGPGPACARRGHTLGISAH</sequence>
<protein>
    <submittedName>
        <fullName evidence="1">Uncharacterized protein</fullName>
    </submittedName>
</protein>
<dbReference type="AlphaFoldDB" id="A0A1G8NYL6"/>
<proteinExistence type="predicted"/>
<evidence type="ECO:0000313" key="1">
    <source>
        <dbReference type="EMBL" id="SDI84630.1"/>
    </source>
</evidence>